<feature type="compositionally biased region" description="Pro residues" evidence="2">
    <location>
        <begin position="77"/>
        <end position="88"/>
    </location>
</feature>
<reference evidence="4" key="1">
    <citation type="submission" date="2023-07" db="EMBL/GenBank/DDBJ databases">
        <title>A chromosome-level genome assembly of Lolium multiflorum.</title>
        <authorList>
            <person name="Chen Y."/>
            <person name="Copetti D."/>
            <person name="Kolliker R."/>
            <person name="Studer B."/>
        </authorList>
    </citation>
    <scope>NUCLEOTIDE SEQUENCE</scope>
    <source>
        <strain evidence="4">02402/16</strain>
        <tissue evidence="4">Leaf</tissue>
    </source>
</reference>
<protein>
    <recommendedName>
        <fullName evidence="3">No apical meristem-associated C-terminal domain-containing protein</fullName>
    </recommendedName>
</protein>
<keyword evidence="1" id="KW-0175">Coiled coil</keyword>
<evidence type="ECO:0000259" key="3">
    <source>
        <dbReference type="Pfam" id="PF14303"/>
    </source>
</evidence>
<evidence type="ECO:0000256" key="1">
    <source>
        <dbReference type="SAM" id="Coils"/>
    </source>
</evidence>
<name>A0AAD8RQQ3_LOLMU</name>
<dbReference type="Proteomes" id="UP001231189">
    <property type="component" value="Unassembled WGS sequence"/>
</dbReference>
<evidence type="ECO:0000256" key="2">
    <source>
        <dbReference type="SAM" id="MobiDB-lite"/>
    </source>
</evidence>
<dbReference type="PANTHER" id="PTHR45224:SF10">
    <property type="entry name" value="OS09G0317700 PROTEIN"/>
    <property type="match status" value="1"/>
</dbReference>
<dbReference type="AlphaFoldDB" id="A0AAD8RQQ3"/>
<gene>
    <name evidence="4" type="ORF">QYE76_004471</name>
</gene>
<feature type="coiled-coil region" evidence="1">
    <location>
        <begin position="536"/>
        <end position="563"/>
    </location>
</feature>
<evidence type="ECO:0000313" key="5">
    <source>
        <dbReference type="Proteomes" id="UP001231189"/>
    </source>
</evidence>
<feature type="region of interest" description="Disordered" evidence="2">
    <location>
        <begin position="1"/>
        <end position="27"/>
    </location>
</feature>
<dbReference type="EMBL" id="JAUUTY010000005">
    <property type="protein sequence ID" value="KAK1630156.1"/>
    <property type="molecule type" value="Genomic_DNA"/>
</dbReference>
<feature type="region of interest" description="Disordered" evidence="2">
    <location>
        <begin position="473"/>
        <end position="493"/>
    </location>
</feature>
<dbReference type="InterPro" id="IPR029466">
    <property type="entry name" value="NAM-associated_C"/>
</dbReference>
<dbReference type="PANTHER" id="PTHR45224">
    <property type="entry name" value="OS01G0527900 PROTEIN-RELATED"/>
    <property type="match status" value="1"/>
</dbReference>
<keyword evidence="5" id="KW-1185">Reference proteome</keyword>
<feature type="region of interest" description="Disordered" evidence="2">
    <location>
        <begin position="77"/>
        <end position="102"/>
    </location>
</feature>
<sequence length="606" mass="69399">MSPCPPGGSLKRKNSPNVSTAMPNPANFYHPQFRQHMQFSQPPYAMNIPFQQFPQQHLYQPNVQYVVVQPQYAPYSLPPQPPPPPPALVLPSTSASGSGTPHMETRREQEIDIVNDENGQPERTTNRLHWTEKEDIRLISAWLNCPKINKYDTYWANVTETYNSTTPRDRRRETKYLKYHWYKMIPKIARFDDCWCQVKAKYPSDLSDNMQLLDKTWAMFNVEARAMYLEEVKRRFAYGHCWIALWDQPKWKSYILSLSSKKAKMSESGDYTSSCEDTEDDLEDEMSEEGCVTAKEKRGEGCVTAKEKHGESCVTAKEKHGEGCVTATEKHEGKGRMQSSSEVEKDNHCSVDLQKMLNMNTEELTGVDVLHTDQNLEPFRIDQPERRDNEALISEKQPELSIAGASWYNGFLPGTELLGGNSKFDEFQHGEVLREDEPEKGMSGQGYKALDHDREAVMQNLPEKETAQICKKPDHGRAAGGNIPEGKTGAQSCKVPKLKRKRKGNGKELPCSSEVQEDIKHAVDLQTMLMKDREKVSEVQLRLSKEKLELAKLKQQEAKDRKETTLYKKYSELLMADTSKFNDFQKAEYEKAVRRMGETLFGRDDS</sequence>
<feature type="domain" description="No apical meristem-associated C-terminal" evidence="3">
    <location>
        <begin position="234"/>
        <end position="356"/>
    </location>
</feature>
<proteinExistence type="predicted"/>
<organism evidence="4 5">
    <name type="scientific">Lolium multiflorum</name>
    <name type="common">Italian ryegrass</name>
    <name type="synonym">Lolium perenne subsp. multiflorum</name>
    <dbReference type="NCBI Taxonomy" id="4521"/>
    <lineage>
        <taxon>Eukaryota</taxon>
        <taxon>Viridiplantae</taxon>
        <taxon>Streptophyta</taxon>
        <taxon>Embryophyta</taxon>
        <taxon>Tracheophyta</taxon>
        <taxon>Spermatophyta</taxon>
        <taxon>Magnoliopsida</taxon>
        <taxon>Liliopsida</taxon>
        <taxon>Poales</taxon>
        <taxon>Poaceae</taxon>
        <taxon>BOP clade</taxon>
        <taxon>Pooideae</taxon>
        <taxon>Poodae</taxon>
        <taxon>Poeae</taxon>
        <taxon>Poeae Chloroplast Group 2 (Poeae type)</taxon>
        <taxon>Loliodinae</taxon>
        <taxon>Loliinae</taxon>
        <taxon>Lolium</taxon>
    </lineage>
</organism>
<accession>A0AAD8RQQ3</accession>
<comment type="caution">
    <text evidence="4">The sequence shown here is derived from an EMBL/GenBank/DDBJ whole genome shotgun (WGS) entry which is preliminary data.</text>
</comment>
<dbReference type="Pfam" id="PF14303">
    <property type="entry name" value="NAM-associated"/>
    <property type="match status" value="1"/>
</dbReference>
<evidence type="ECO:0000313" key="4">
    <source>
        <dbReference type="EMBL" id="KAK1630156.1"/>
    </source>
</evidence>